<evidence type="ECO:0000256" key="3">
    <source>
        <dbReference type="PROSITE-ProRule" id="PRU00176"/>
    </source>
</evidence>
<dbReference type="PROSITE" id="PS50102">
    <property type="entry name" value="RRM"/>
    <property type="match status" value="2"/>
</dbReference>
<feature type="region of interest" description="Disordered" evidence="4">
    <location>
        <begin position="80"/>
        <end position="130"/>
    </location>
</feature>
<dbReference type="AlphaFoldDB" id="A0A7S4SHW2"/>
<dbReference type="EMBL" id="HBNR01071104">
    <property type="protein sequence ID" value="CAE4645973.1"/>
    <property type="molecule type" value="Transcribed_RNA"/>
</dbReference>
<dbReference type="SMART" id="SM00360">
    <property type="entry name" value="RRM"/>
    <property type="match status" value="2"/>
</dbReference>
<dbReference type="Pfam" id="PF00076">
    <property type="entry name" value="RRM_1"/>
    <property type="match status" value="2"/>
</dbReference>
<dbReference type="SUPFAM" id="SSF54928">
    <property type="entry name" value="RNA-binding domain, RBD"/>
    <property type="match status" value="2"/>
</dbReference>
<gene>
    <name evidence="6" type="ORF">AMON00008_LOCUS50375</name>
</gene>
<name>A0A7S4SHW2_9DINO</name>
<dbReference type="GO" id="GO:0003723">
    <property type="term" value="F:RNA binding"/>
    <property type="evidence" value="ECO:0007669"/>
    <property type="project" value="UniProtKB-UniRule"/>
</dbReference>
<feature type="compositionally biased region" description="Gly residues" evidence="4">
    <location>
        <begin position="92"/>
        <end position="104"/>
    </location>
</feature>
<organism evidence="6">
    <name type="scientific">Alexandrium monilatum</name>
    <dbReference type="NCBI Taxonomy" id="311494"/>
    <lineage>
        <taxon>Eukaryota</taxon>
        <taxon>Sar</taxon>
        <taxon>Alveolata</taxon>
        <taxon>Dinophyceae</taxon>
        <taxon>Gonyaulacales</taxon>
        <taxon>Pyrocystaceae</taxon>
        <taxon>Alexandrium</taxon>
    </lineage>
</organism>
<sequence length="234" mass="24219">MQTERPDHVFATDLPEGITEDVLKTVFSQYGTVQWCRLFAGMGKKAALLQLASPDEAAFLVENMNGAVLHELLPGPVTLQYSEGSKKKKGGGGKGRSGPYGGGAPFTQALALPQAGPGGAPRGRPGGGGSIIQFKKELQAEGILPGGRWQNDSGALHIGGLPADTTDKDVYEIFAPFGAIASKGLKAMTNPDGSCTGVAFVNFIDPDSAQAAIATLNGKACSDGKVIHVKPKRS</sequence>
<dbReference type="InterPro" id="IPR012677">
    <property type="entry name" value="Nucleotide-bd_a/b_plait_sf"/>
</dbReference>
<dbReference type="Gene3D" id="3.30.70.330">
    <property type="match status" value="2"/>
</dbReference>
<feature type="compositionally biased region" description="Gly residues" evidence="4">
    <location>
        <begin position="116"/>
        <end position="130"/>
    </location>
</feature>
<dbReference type="InterPro" id="IPR000504">
    <property type="entry name" value="RRM_dom"/>
</dbReference>
<protein>
    <recommendedName>
        <fullName evidence="5">RRM domain-containing protein</fullName>
    </recommendedName>
</protein>
<keyword evidence="1" id="KW-0677">Repeat</keyword>
<dbReference type="InterPro" id="IPR035979">
    <property type="entry name" value="RBD_domain_sf"/>
</dbReference>
<evidence type="ECO:0000256" key="1">
    <source>
        <dbReference type="ARBA" id="ARBA00022737"/>
    </source>
</evidence>
<feature type="domain" description="RRM" evidence="5">
    <location>
        <begin position="154"/>
        <end position="234"/>
    </location>
</feature>
<proteinExistence type="predicted"/>
<accession>A0A7S4SHW2</accession>
<reference evidence="6" key="1">
    <citation type="submission" date="2021-01" db="EMBL/GenBank/DDBJ databases">
        <authorList>
            <person name="Corre E."/>
            <person name="Pelletier E."/>
            <person name="Niang G."/>
            <person name="Scheremetjew M."/>
            <person name="Finn R."/>
            <person name="Kale V."/>
            <person name="Holt S."/>
            <person name="Cochrane G."/>
            <person name="Meng A."/>
            <person name="Brown T."/>
            <person name="Cohen L."/>
        </authorList>
    </citation>
    <scope>NUCLEOTIDE SEQUENCE</scope>
    <source>
        <strain evidence="6">CCMP3105</strain>
    </source>
</reference>
<evidence type="ECO:0000256" key="2">
    <source>
        <dbReference type="ARBA" id="ARBA00022884"/>
    </source>
</evidence>
<keyword evidence="2 3" id="KW-0694">RNA-binding</keyword>
<evidence type="ECO:0000313" key="6">
    <source>
        <dbReference type="EMBL" id="CAE4645973.1"/>
    </source>
</evidence>
<dbReference type="PANTHER" id="PTHR24012">
    <property type="entry name" value="RNA BINDING PROTEIN"/>
    <property type="match status" value="1"/>
</dbReference>
<evidence type="ECO:0000256" key="4">
    <source>
        <dbReference type="SAM" id="MobiDB-lite"/>
    </source>
</evidence>
<evidence type="ECO:0000259" key="5">
    <source>
        <dbReference type="PROSITE" id="PS50102"/>
    </source>
</evidence>
<dbReference type="CDD" id="cd00590">
    <property type="entry name" value="RRM_SF"/>
    <property type="match status" value="2"/>
</dbReference>
<feature type="domain" description="RRM" evidence="5">
    <location>
        <begin position="7"/>
        <end position="84"/>
    </location>
</feature>